<sequence>MTTYERRRAPEPSRCIAAHPEDPTNCAGPRDAVIVLDSHGGKAAGCEHHAARLLASLDGARVEPGSIPGAAARAFQAADSIRPFCWFTNAVRTESSQLSRAEHRIARNHRH</sequence>
<proteinExistence type="predicted"/>
<reference evidence="2" key="1">
    <citation type="submission" date="2024-08" db="EMBL/GenBank/DDBJ databases">
        <authorList>
            <person name="Yu S.T."/>
        </authorList>
    </citation>
    <scope>NUCLEOTIDE SEQUENCE</scope>
    <source>
        <strain evidence="2">R33</strain>
    </source>
</reference>
<name>A0AB39Y721_9ACTN</name>
<feature type="compositionally biased region" description="Basic and acidic residues" evidence="1">
    <location>
        <begin position="1"/>
        <end position="11"/>
    </location>
</feature>
<protein>
    <submittedName>
        <fullName evidence="2">Uncharacterized protein</fullName>
    </submittedName>
</protein>
<evidence type="ECO:0000313" key="2">
    <source>
        <dbReference type="EMBL" id="XDV65276.1"/>
    </source>
</evidence>
<dbReference type="EMBL" id="CP165727">
    <property type="protein sequence ID" value="XDV65276.1"/>
    <property type="molecule type" value="Genomic_DNA"/>
</dbReference>
<evidence type="ECO:0000256" key="1">
    <source>
        <dbReference type="SAM" id="MobiDB-lite"/>
    </source>
</evidence>
<dbReference type="AlphaFoldDB" id="A0AB39Y721"/>
<feature type="region of interest" description="Disordered" evidence="1">
    <location>
        <begin position="1"/>
        <end position="22"/>
    </location>
</feature>
<organism evidence="2">
    <name type="scientific">Streptomyces sp. R33</name>
    <dbReference type="NCBI Taxonomy" id="3238629"/>
    <lineage>
        <taxon>Bacteria</taxon>
        <taxon>Bacillati</taxon>
        <taxon>Actinomycetota</taxon>
        <taxon>Actinomycetes</taxon>
        <taxon>Kitasatosporales</taxon>
        <taxon>Streptomycetaceae</taxon>
        <taxon>Streptomyces</taxon>
    </lineage>
</organism>
<accession>A0AB39Y721</accession>
<gene>
    <name evidence="2" type="ORF">AB5J51_21115</name>
</gene>
<dbReference type="RefSeq" id="WP_369778317.1">
    <property type="nucleotide sequence ID" value="NZ_CP165727.1"/>
</dbReference>